<name>A0A401GPF3_9APHY</name>
<protein>
    <recommendedName>
        <fullName evidence="6">Glucose-methanol-choline oxidoreductase N-terminal domain-containing protein</fullName>
    </recommendedName>
</protein>
<dbReference type="InterPro" id="IPR029058">
    <property type="entry name" value="AB_hydrolase_fold"/>
</dbReference>
<keyword evidence="3" id="KW-0274">FAD</keyword>
<evidence type="ECO:0000256" key="5">
    <source>
        <dbReference type="SAM" id="MobiDB-lite"/>
    </source>
</evidence>
<dbReference type="Gene3D" id="3.40.50.1820">
    <property type="entry name" value="alpha/beta hydrolase"/>
    <property type="match status" value="1"/>
</dbReference>
<dbReference type="PANTHER" id="PTHR47470">
    <property type="entry name" value="CHOLESTEROL OXIDASE"/>
    <property type="match status" value="1"/>
</dbReference>
<evidence type="ECO:0000259" key="6">
    <source>
        <dbReference type="Pfam" id="PF00732"/>
    </source>
</evidence>
<dbReference type="SUPFAM" id="SSF53474">
    <property type="entry name" value="alpha/beta-Hydrolases"/>
    <property type="match status" value="1"/>
</dbReference>
<dbReference type="RefSeq" id="XP_027615009.1">
    <property type="nucleotide sequence ID" value="XM_027759208.1"/>
</dbReference>
<sequence length="1285" mass="139451">MQELAQNPSRSSIPSVASAPSYIYHLLGVLTDALVSPSPTMSDDGSSSQASTPNAVIPDPFNTSPAFESPAFAPGSGDEHHPHMTPRKFPRISKPVELLRPTYDVVVVGSGYGGGVAASRMARGGQSVCVLERGKERWPGEYPSTLAEAAPNVRVQGRSASTKGAYVEVGDPMGLYHLTIGEGQNVFVGNGLGGTSLLNANIFLEADKGSLSKEDWPEDIKNDPTVLDKYYERAASVLQPESYPESYPPLDKLKLLETQAEKLGWQKNFYRPPQTTRFEDGPNSTGVMMYASTGSGMDSTGVNDGSKSSTLVNYLSDAWNWGAEIFCESEVRYVQKAPNGEGYIVFFAWHGTCRSAFRSLFDKELMWVHAKKFVFLGAGTLGTTEILLRSKQLGLPMSRTVGMGMSGNGDILAFGYNTDYEAHALGRAYVDPARPVGPTITGVIDRRAQANPLDGFVIEEGAVPEALVPNLQLMLNVMPGKVFPKPWGPIQRLRHFVSRQVSQVLGPYTSGGSTERTQVYLIMSHDSNQATLTLNGEGKPLVKFLGVGRSEHVKYLNGVLAKATNAVGGTFINSPFYAMFDEQEITVHPIGGANFSSDGTADQGATTQYGELLTGNGTEHHNGLVCVDGSVIPTALGVNPFATITALAERSVEHVAVKNGVKIDYDTPNGLLDLTGPPARRLDLTRDLKKAIKIINSAKAGDSSGVQFSEVMEGFMYVGNDIEDFTVAENAARGVSSSARFFLSVHGWDVRTLVHQLDHPAMLTGTFTCGALSKHPFMVLRGTFQLFSNDPRAPDTQNLVYNFDMLSVEGEVLHFNGYKVVNPSVAFSVWRTWKATSTLYVTITRPRDKSVVARGVLRIAPLGFSSELTTFAATGSSLFSRLGATGQFLTYFTKQTANFLFAPLSMLQWPGVSPNGFIPKTPPAETTQVTAADGVRTTLHMWKPDVRRDASTVQIRNDVPILFVPGAAVDQQIFAMPTLEVNAIEFFTRSGATCFCITHRVGRTPIAQNGWTTYDARLDVAAALEYIVQRYPQVYVIAHCAGSIALSMGLLDGTIPAARIKGVTASNVFMNPNFARVNMVKASLPVPLTAIYGKVAGGWFSCTSSPEDSLVQQAMNQALRFYPVGPRKEICNSVVCHRSELVFGRLWSHQNLNSQTHSVLSDFLGGVSMRALSHLMHMGTSGVVTTWPGPRAPDQHEPPVSLVDKANLARLEGVPIFFFSGSENVVYAPSATDVSYTTLRNAFVRGRYERDVFDGFGHLDCWMGERAAGVVWPRVRQHIVKVCGK</sequence>
<comment type="caution">
    <text evidence="7">The sequence shown here is derived from an EMBL/GenBank/DDBJ whole genome shotgun (WGS) entry which is preliminary data.</text>
</comment>
<dbReference type="GO" id="GO:0050660">
    <property type="term" value="F:flavin adenine dinucleotide binding"/>
    <property type="evidence" value="ECO:0007669"/>
    <property type="project" value="InterPro"/>
</dbReference>
<keyword evidence="2" id="KW-0285">Flavoprotein</keyword>
<feature type="compositionally biased region" description="Polar residues" evidence="5">
    <location>
        <begin position="37"/>
        <end position="54"/>
    </location>
</feature>
<dbReference type="EMBL" id="BFAD01000006">
    <property type="protein sequence ID" value="GBE84096.1"/>
    <property type="molecule type" value="Genomic_DNA"/>
</dbReference>
<organism evidence="7 8">
    <name type="scientific">Sparassis crispa</name>
    <dbReference type="NCBI Taxonomy" id="139825"/>
    <lineage>
        <taxon>Eukaryota</taxon>
        <taxon>Fungi</taxon>
        <taxon>Dikarya</taxon>
        <taxon>Basidiomycota</taxon>
        <taxon>Agaricomycotina</taxon>
        <taxon>Agaricomycetes</taxon>
        <taxon>Polyporales</taxon>
        <taxon>Sparassidaceae</taxon>
        <taxon>Sparassis</taxon>
    </lineage>
</organism>
<evidence type="ECO:0000256" key="2">
    <source>
        <dbReference type="ARBA" id="ARBA00022630"/>
    </source>
</evidence>
<dbReference type="Gene3D" id="3.50.50.60">
    <property type="entry name" value="FAD/NAD(P)-binding domain"/>
    <property type="match status" value="3"/>
</dbReference>
<dbReference type="InterPro" id="IPR000172">
    <property type="entry name" value="GMC_OxRdtase_N"/>
</dbReference>
<dbReference type="OrthoDB" id="9974421at2759"/>
<feature type="region of interest" description="Disordered" evidence="5">
    <location>
        <begin position="37"/>
        <end position="84"/>
    </location>
</feature>
<keyword evidence="8" id="KW-1185">Reference proteome</keyword>
<dbReference type="PANTHER" id="PTHR47470:SF1">
    <property type="entry name" value="FAD-DEPENDENT OXIDOREDUCTASE 2 FAD BINDING DOMAIN-CONTAINING PROTEIN"/>
    <property type="match status" value="1"/>
</dbReference>
<evidence type="ECO:0000256" key="1">
    <source>
        <dbReference type="ARBA" id="ARBA00001974"/>
    </source>
</evidence>
<dbReference type="Proteomes" id="UP000287166">
    <property type="component" value="Unassembled WGS sequence"/>
</dbReference>
<accession>A0A401GPF3</accession>
<gene>
    <name evidence="7" type="ORF">SCP_0600740</name>
</gene>
<dbReference type="GO" id="GO:0016614">
    <property type="term" value="F:oxidoreductase activity, acting on CH-OH group of donors"/>
    <property type="evidence" value="ECO:0007669"/>
    <property type="project" value="InterPro"/>
</dbReference>
<dbReference type="InterPro" id="IPR036188">
    <property type="entry name" value="FAD/NAD-bd_sf"/>
</dbReference>
<comment type="cofactor">
    <cofactor evidence="1">
        <name>FAD</name>
        <dbReference type="ChEBI" id="CHEBI:57692"/>
    </cofactor>
</comment>
<dbReference type="InterPro" id="IPR052542">
    <property type="entry name" value="Cholesterol_Oxidase"/>
</dbReference>
<feature type="domain" description="Glucose-methanol-choline oxidoreductase N-terminal" evidence="6">
    <location>
        <begin position="130"/>
        <end position="390"/>
    </location>
</feature>
<evidence type="ECO:0000256" key="3">
    <source>
        <dbReference type="ARBA" id="ARBA00022827"/>
    </source>
</evidence>
<dbReference type="InParanoid" id="A0A401GPF3"/>
<proteinExistence type="predicted"/>
<dbReference type="GeneID" id="38781013"/>
<keyword evidence="4" id="KW-0560">Oxidoreductase</keyword>
<evidence type="ECO:0000313" key="8">
    <source>
        <dbReference type="Proteomes" id="UP000287166"/>
    </source>
</evidence>
<evidence type="ECO:0000256" key="4">
    <source>
        <dbReference type="ARBA" id="ARBA00023002"/>
    </source>
</evidence>
<dbReference type="STRING" id="139825.A0A401GPF3"/>
<evidence type="ECO:0000313" key="7">
    <source>
        <dbReference type="EMBL" id="GBE84096.1"/>
    </source>
</evidence>
<reference evidence="7 8" key="1">
    <citation type="journal article" date="2018" name="Sci. Rep.">
        <title>Genome sequence of the cauliflower mushroom Sparassis crispa (Hanabiratake) and its association with beneficial usage.</title>
        <authorList>
            <person name="Kiyama R."/>
            <person name="Furutani Y."/>
            <person name="Kawaguchi K."/>
            <person name="Nakanishi T."/>
        </authorList>
    </citation>
    <scope>NUCLEOTIDE SEQUENCE [LARGE SCALE GENOMIC DNA]</scope>
</reference>
<dbReference type="SUPFAM" id="SSF51905">
    <property type="entry name" value="FAD/NAD(P)-binding domain"/>
    <property type="match status" value="1"/>
</dbReference>
<dbReference type="Pfam" id="PF00732">
    <property type="entry name" value="GMC_oxred_N"/>
    <property type="match status" value="1"/>
</dbReference>